<dbReference type="EMBL" id="JABFOF010000001">
    <property type="protein sequence ID" value="KAG2409764.1"/>
    <property type="molecule type" value="Genomic_DNA"/>
</dbReference>
<accession>A0A8T0LCQ5</accession>
<dbReference type="SMART" id="SM00356">
    <property type="entry name" value="ZnF_C3H1"/>
    <property type="match status" value="2"/>
</dbReference>
<dbReference type="Proteomes" id="UP000743370">
    <property type="component" value="Unassembled WGS sequence"/>
</dbReference>
<protein>
    <submittedName>
        <fullName evidence="7">Zinc finger CCCH domain-containing protein</fullName>
    </submittedName>
</protein>
<feature type="zinc finger region" description="C3H1-type" evidence="4">
    <location>
        <begin position="144"/>
        <end position="171"/>
    </location>
</feature>
<dbReference type="GO" id="GO:0003729">
    <property type="term" value="F:mRNA binding"/>
    <property type="evidence" value="ECO:0007669"/>
    <property type="project" value="TreeGrafter"/>
</dbReference>
<feature type="compositionally biased region" description="Acidic residues" evidence="5">
    <location>
        <begin position="668"/>
        <end position="685"/>
    </location>
</feature>
<feature type="domain" description="C3H1-type" evidence="6">
    <location>
        <begin position="82"/>
        <end position="108"/>
    </location>
</feature>
<feature type="region of interest" description="Disordered" evidence="5">
    <location>
        <begin position="186"/>
        <end position="233"/>
    </location>
</feature>
<evidence type="ECO:0000313" key="8">
    <source>
        <dbReference type="Proteomes" id="UP000743370"/>
    </source>
</evidence>
<dbReference type="AlphaFoldDB" id="A0A8T0LCQ5"/>
<comment type="caution">
    <text evidence="7">The sequence shown here is derived from an EMBL/GenBank/DDBJ whole genome shotgun (WGS) entry which is preliminary data.</text>
</comment>
<evidence type="ECO:0000256" key="4">
    <source>
        <dbReference type="PROSITE-ProRule" id="PRU00723"/>
    </source>
</evidence>
<evidence type="ECO:0000313" key="7">
    <source>
        <dbReference type="EMBL" id="KAG2409764.1"/>
    </source>
</evidence>
<keyword evidence="2 4" id="KW-0863">Zinc-finger</keyword>
<feature type="compositionally biased region" description="Basic and acidic residues" evidence="5">
    <location>
        <begin position="431"/>
        <end position="450"/>
    </location>
</feature>
<dbReference type="PANTHER" id="PTHR15725:SF14">
    <property type="entry name" value="ZINC FINGER CCCH DOMAIN-CONTAINING PROTEIN 11A"/>
    <property type="match status" value="1"/>
</dbReference>
<feature type="domain" description="C3H1-type" evidence="6">
    <location>
        <begin position="144"/>
        <end position="171"/>
    </location>
</feature>
<name>A0A8T0LCQ5_PHAAN</name>
<reference evidence="7 8" key="1">
    <citation type="submission" date="2020-05" db="EMBL/GenBank/DDBJ databases">
        <title>Vigna angularis (adzuki bean) Var. LongXiaoDou No. 4 denovo assembly.</title>
        <authorList>
            <person name="Xiang H."/>
        </authorList>
    </citation>
    <scope>NUCLEOTIDE SEQUENCE [LARGE SCALE GENOMIC DNA]</scope>
    <source>
        <tissue evidence="7">Leaf</tissue>
    </source>
</reference>
<feature type="region of interest" description="Disordered" evidence="5">
    <location>
        <begin position="390"/>
        <end position="700"/>
    </location>
</feature>
<evidence type="ECO:0000256" key="1">
    <source>
        <dbReference type="ARBA" id="ARBA00022723"/>
    </source>
</evidence>
<organism evidence="7 8">
    <name type="scientific">Phaseolus angularis</name>
    <name type="common">Azuki bean</name>
    <name type="synonym">Vigna angularis</name>
    <dbReference type="NCBI Taxonomy" id="3914"/>
    <lineage>
        <taxon>Eukaryota</taxon>
        <taxon>Viridiplantae</taxon>
        <taxon>Streptophyta</taxon>
        <taxon>Embryophyta</taxon>
        <taxon>Tracheophyta</taxon>
        <taxon>Spermatophyta</taxon>
        <taxon>Magnoliopsida</taxon>
        <taxon>eudicotyledons</taxon>
        <taxon>Gunneridae</taxon>
        <taxon>Pentapetalae</taxon>
        <taxon>rosids</taxon>
        <taxon>fabids</taxon>
        <taxon>Fabales</taxon>
        <taxon>Fabaceae</taxon>
        <taxon>Papilionoideae</taxon>
        <taxon>50 kb inversion clade</taxon>
        <taxon>NPAAA clade</taxon>
        <taxon>indigoferoid/millettioid clade</taxon>
        <taxon>Phaseoleae</taxon>
        <taxon>Vigna</taxon>
    </lineage>
</organism>
<sequence length="736" mass="82066">MVTPQPQLQVQPQQPAPSSQDEALKRNTDCVYFLASPLTCKKYTIVCSIATFRYMLFAYLKEQALVIKNGNECEYRHSEYARVNPRDCRYWLSGNCLNPKCSFRHPPLDGLLGTQAATAGGPSVSAPPSQIPTASATHASYNSTKQAVPCFFFQKGLCLKGDRCAFMHGPPAPSTGNKVAAQVSVTSQGAENPGFKKPFGTNEKYTQERKTSQGSVAKSGGGPEPKPAPKIESAPKRNMFELEKEMLPPSVGFDNEASRFKTSSPPVTNGPTVVRSSRLHQARVPDDHNFHSGKDNDEFLRESSPGFDVLVADELRNSDYYHGEDEFGKARGPDERNLDSLNEYDLGHSGEYGLAADIDRERFRVPQSYESYDHTQEPYLWEQHRKASAHLDRRTRRRSGSPENAEVSDLRHHLSKRRKVNGLKSVVSHDYALEGHGEEQSHRSFSRKDSLQLPLNESSLGNRFRGRIKLPANGGADQLERDDRGRIRGRLLPGRLQATQQGRIHDRMRGRLQDDERRNSKDGLMGRELIGGDRSDFAGPKSLAELKNGRNPENREPQPLGKRGTLRDDHPQSEDDLQFDGPKPLSEILKEKKRGGPGGRADADSGNGKSSNIKSEEVTNGSDPTQVTNTQNGVLSEIKEYVNNQNNEESKVEVTDAVGGETGATDGQYEEGMYEEAGEDQYYEGDDQREGDYEYEQGDEGYYEYEQGEEGENQEEEYMDEEDGDDFAKKIGVIHS</sequence>
<feature type="compositionally biased region" description="Polar residues" evidence="5">
    <location>
        <begin position="607"/>
        <end position="634"/>
    </location>
</feature>
<evidence type="ECO:0000256" key="2">
    <source>
        <dbReference type="ARBA" id="ARBA00022771"/>
    </source>
</evidence>
<dbReference type="GO" id="GO:0008270">
    <property type="term" value="F:zinc ion binding"/>
    <property type="evidence" value="ECO:0007669"/>
    <property type="project" value="UniProtKB-KW"/>
</dbReference>
<dbReference type="Gene3D" id="4.10.1000.10">
    <property type="entry name" value="Zinc finger, CCCH-type"/>
    <property type="match status" value="2"/>
</dbReference>
<feature type="region of interest" description="Disordered" evidence="5">
    <location>
        <begin position="1"/>
        <end position="21"/>
    </location>
</feature>
<gene>
    <name evidence="7" type="ORF">HKW66_Vig0004290</name>
</gene>
<feature type="zinc finger region" description="C3H1-type" evidence="4">
    <location>
        <begin position="82"/>
        <end position="108"/>
    </location>
</feature>
<feature type="compositionally biased region" description="Basic and acidic residues" evidence="5">
    <location>
        <begin position="547"/>
        <end position="556"/>
    </location>
</feature>
<feature type="region of interest" description="Disordered" evidence="5">
    <location>
        <begin position="706"/>
        <end position="725"/>
    </location>
</feature>
<evidence type="ECO:0000256" key="5">
    <source>
        <dbReference type="SAM" id="MobiDB-lite"/>
    </source>
</evidence>
<feature type="compositionally biased region" description="Basic and acidic residues" evidence="5">
    <location>
        <begin position="283"/>
        <end position="301"/>
    </location>
</feature>
<keyword evidence="1 4" id="KW-0479">Metal-binding</keyword>
<feature type="compositionally biased region" description="Polar residues" evidence="5">
    <location>
        <begin position="260"/>
        <end position="275"/>
    </location>
</feature>
<feature type="compositionally biased region" description="Basic and acidic residues" evidence="5">
    <location>
        <begin position="503"/>
        <end position="536"/>
    </location>
</feature>
<dbReference type="SUPFAM" id="SSF90229">
    <property type="entry name" value="CCCH zinc finger"/>
    <property type="match status" value="1"/>
</dbReference>
<dbReference type="InterPro" id="IPR036855">
    <property type="entry name" value="Znf_CCCH_sf"/>
</dbReference>
<feature type="compositionally biased region" description="Low complexity" evidence="5">
    <location>
        <begin position="1"/>
        <end position="20"/>
    </location>
</feature>
<dbReference type="PANTHER" id="PTHR15725">
    <property type="entry name" value="ZN-FINGER, C-X8-C-X5-C-X3-H TYPE-CONTAINING"/>
    <property type="match status" value="1"/>
</dbReference>
<feature type="region of interest" description="Disordered" evidence="5">
    <location>
        <begin position="250"/>
        <end position="301"/>
    </location>
</feature>
<dbReference type="InterPro" id="IPR000571">
    <property type="entry name" value="Znf_CCCH"/>
</dbReference>
<evidence type="ECO:0000256" key="3">
    <source>
        <dbReference type="ARBA" id="ARBA00022833"/>
    </source>
</evidence>
<evidence type="ECO:0000259" key="6">
    <source>
        <dbReference type="PROSITE" id="PS50103"/>
    </source>
</evidence>
<proteinExistence type="predicted"/>
<dbReference type="Pfam" id="PF14608">
    <property type="entry name" value="zf-CCCH_2"/>
    <property type="match status" value="2"/>
</dbReference>
<keyword evidence="3 4" id="KW-0862">Zinc</keyword>
<dbReference type="PROSITE" id="PS50103">
    <property type="entry name" value="ZF_C3H1"/>
    <property type="match status" value="2"/>
</dbReference>